<protein>
    <submittedName>
        <fullName evidence="5">LacI family transcriptional regulator</fullName>
    </submittedName>
</protein>
<dbReference type="PANTHER" id="PTHR30146">
    <property type="entry name" value="LACI-RELATED TRANSCRIPTIONAL REPRESSOR"/>
    <property type="match status" value="1"/>
</dbReference>
<dbReference type="InterPro" id="IPR000843">
    <property type="entry name" value="HTH_LacI"/>
</dbReference>
<evidence type="ECO:0000256" key="2">
    <source>
        <dbReference type="ARBA" id="ARBA00023125"/>
    </source>
</evidence>
<gene>
    <name evidence="5" type="ORF">FVR03_08510</name>
</gene>
<keyword evidence="2" id="KW-0238">DNA-binding</keyword>
<feature type="domain" description="HTH lacI-type" evidence="4">
    <location>
        <begin position="5"/>
        <end position="62"/>
    </location>
</feature>
<organism evidence="5 6">
    <name type="scientific">Pontibacter qinzhouensis</name>
    <dbReference type="NCBI Taxonomy" id="2603253"/>
    <lineage>
        <taxon>Bacteria</taxon>
        <taxon>Pseudomonadati</taxon>
        <taxon>Bacteroidota</taxon>
        <taxon>Cytophagia</taxon>
        <taxon>Cytophagales</taxon>
        <taxon>Hymenobacteraceae</taxon>
        <taxon>Pontibacter</taxon>
    </lineage>
</organism>
<accession>A0A5C8K9K3</accession>
<keyword evidence="6" id="KW-1185">Reference proteome</keyword>
<dbReference type="AlphaFoldDB" id="A0A5C8K9K3"/>
<keyword evidence="1" id="KW-0805">Transcription regulation</keyword>
<dbReference type="InterPro" id="IPR010982">
    <property type="entry name" value="Lambda_DNA-bd_dom_sf"/>
</dbReference>
<evidence type="ECO:0000259" key="4">
    <source>
        <dbReference type="PROSITE" id="PS50932"/>
    </source>
</evidence>
<dbReference type="GO" id="GO:0003700">
    <property type="term" value="F:DNA-binding transcription factor activity"/>
    <property type="evidence" value="ECO:0007669"/>
    <property type="project" value="TreeGrafter"/>
</dbReference>
<dbReference type="Pfam" id="PF13377">
    <property type="entry name" value="Peripla_BP_3"/>
    <property type="match status" value="1"/>
</dbReference>
<proteinExistence type="predicted"/>
<keyword evidence="3" id="KW-0804">Transcription</keyword>
<dbReference type="OrthoDB" id="891936at2"/>
<evidence type="ECO:0000256" key="1">
    <source>
        <dbReference type="ARBA" id="ARBA00023015"/>
    </source>
</evidence>
<dbReference type="SMART" id="SM00354">
    <property type="entry name" value="HTH_LACI"/>
    <property type="match status" value="1"/>
</dbReference>
<comment type="caution">
    <text evidence="5">The sequence shown here is derived from an EMBL/GenBank/DDBJ whole genome shotgun (WGS) entry which is preliminary data.</text>
</comment>
<dbReference type="RefSeq" id="WP_147921320.1">
    <property type="nucleotide sequence ID" value="NZ_VRTY01000025.1"/>
</dbReference>
<dbReference type="InterPro" id="IPR028082">
    <property type="entry name" value="Peripla_BP_I"/>
</dbReference>
<dbReference type="InterPro" id="IPR046335">
    <property type="entry name" value="LacI/GalR-like_sensor"/>
</dbReference>
<dbReference type="EMBL" id="VRTY01000025">
    <property type="protein sequence ID" value="TXK48063.1"/>
    <property type="molecule type" value="Genomic_DNA"/>
</dbReference>
<evidence type="ECO:0000313" key="6">
    <source>
        <dbReference type="Proteomes" id="UP000321926"/>
    </source>
</evidence>
<reference evidence="5 6" key="1">
    <citation type="submission" date="2019-08" db="EMBL/GenBank/DDBJ databases">
        <authorList>
            <person name="Shi S."/>
        </authorList>
    </citation>
    <scope>NUCLEOTIDE SEQUENCE [LARGE SCALE GENOMIC DNA]</scope>
    <source>
        <strain evidence="5 6">GY10130</strain>
    </source>
</reference>
<dbReference type="SUPFAM" id="SSF53822">
    <property type="entry name" value="Periplasmic binding protein-like I"/>
    <property type="match status" value="1"/>
</dbReference>
<evidence type="ECO:0000256" key="3">
    <source>
        <dbReference type="ARBA" id="ARBA00023163"/>
    </source>
</evidence>
<dbReference type="SUPFAM" id="SSF47413">
    <property type="entry name" value="lambda repressor-like DNA-binding domains"/>
    <property type="match status" value="1"/>
</dbReference>
<dbReference type="Gene3D" id="3.40.50.2300">
    <property type="match status" value="2"/>
</dbReference>
<dbReference type="PROSITE" id="PS50932">
    <property type="entry name" value="HTH_LACI_2"/>
    <property type="match status" value="1"/>
</dbReference>
<dbReference type="GO" id="GO:0000976">
    <property type="term" value="F:transcription cis-regulatory region binding"/>
    <property type="evidence" value="ECO:0007669"/>
    <property type="project" value="TreeGrafter"/>
</dbReference>
<dbReference type="CDD" id="cd01392">
    <property type="entry name" value="HTH_LacI"/>
    <property type="match status" value="1"/>
</dbReference>
<name>A0A5C8K9K3_9BACT</name>
<dbReference type="Pfam" id="PF00356">
    <property type="entry name" value="LacI"/>
    <property type="match status" value="1"/>
</dbReference>
<dbReference type="PANTHER" id="PTHR30146:SF109">
    <property type="entry name" value="HTH-TYPE TRANSCRIPTIONAL REGULATOR GALS"/>
    <property type="match status" value="1"/>
</dbReference>
<dbReference type="CDD" id="cd19977">
    <property type="entry name" value="PBP1_EndR-like"/>
    <property type="match status" value="1"/>
</dbReference>
<dbReference type="Gene3D" id="1.10.260.40">
    <property type="entry name" value="lambda repressor-like DNA-binding domains"/>
    <property type="match status" value="1"/>
</dbReference>
<evidence type="ECO:0000313" key="5">
    <source>
        <dbReference type="EMBL" id="TXK48063.1"/>
    </source>
</evidence>
<dbReference type="Proteomes" id="UP000321926">
    <property type="component" value="Unassembled WGS sequence"/>
</dbReference>
<sequence>MKRKVSLKDIAQKVGVSTALVSYVLNGQEKQKRVGEEIAQKIKQAAKELNYQPNQIAKSLKSGKTHTLGLIVADIANPFSANIARIIEDEAKQHKYNVVFGSSDENAEKAWDLIKVLLNRQIDGFIIALAENAEEQIQYLKEHHIPFVLIDRYFPEVQASYVALDNFKAAYDGVEHLIRKGYKRIGMINFESGLFHLQERTRAYHQALQDFNLSAEPGWYREVNEDRLKDDMEQHLQQLLLSEEPVEALFLASNKIAINGLKFINERKLRVPEDVAIIGFDETDAYDLFYCPVTHIRQPMAEIGRNAVQALLKLIDGDDTQTQLNLEATLVVKSSC</sequence>